<dbReference type="SUPFAM" id="SSF51338">
    <property type="entry name" value="Composite domain of metallo-dependent hydrolases"/>
    <property type="match status" value="2"/>
</dbReference>
<gene>
    <name evidence="5" type="ORF">DesyoDRAFT_1298</name>
</gene>
<dbReference type="InterPro" id="IPR032466">
    <property type="entry name" value="Metal_Hydrolase"/>
</dbReference>
<protein>
    <submittedName>
        <fullName evidence="5">Cytosine deaminase-like metal-dependent hydrolase</fullName>
    </submittedName>
</protein>
<organism evidence="5 6">
    <name type="scientific">Desulfosporosinus youngiae DSM 17734</name>
    <dbReference type="NCBI Taxonomy" id="768710"/>
    <lineage>
        <taxon>Bacteria</taxon>
        <taxon>Bacillati</taxon>
        <taxon>Bacillota</taxon>
        <taxon>Clostridia</taxon>
        <taxon>Eubacteriales</taxon>
        <taxon>Desulfitobacteriaceae</taxon>
        <taxon>Desulfosporosinus</taxon>
    </lineage>
</organism>
<proteinExistence type="predicted"/>
<dbReference type="PANTHER" id="PTHR43794">
    <property type="entry name" value="AMINOHYDROLASE SSNA-RELATED"/>
    <property type="match status" value="1"/>
</dbReference>
<dbReference type="STRING" id="768710.DesyoDRAFT_1298"/>
<name>H5Y2B5_9FIRM</name>
<evidence type="ECO:0000313" key="5">
    <source>
        <dbReference type="EMBL" id="EHQ88463.1"/>
    </source>
</evidence>
<dbReference type="PANTHER" id="PTHR43794:SF11">
    <property type="entry name" value="AMIDOHYDROLASE-RELATED DOMAIN-CONTAINING PROTEIN"/>
    <property type="match status" value="1"/>
</dbReference>
<dbReference type="FunFam" id="3.20.20.140:FF:000014">
    <property type="entry name" value="5-methylthioadenosine/S-adenosylhomocysteine deaminase"/>
    <property type="match status" value="1"/>
</dbReference>
<dbReference type="Gene3D" id="3.20.20.140">
    <property type="entry name" value="Metal-dependent hydrolases"/>
    <property type="match status" value="1"/>
</dbReference>
<reference evidence="5 6" key="1">
    <citation type="submission" date="2011-11" db="EMBL/GenBank/DDBJ databases">
        <title>The Noncontiguous Finished genome of Desulfosporosinus youngiae DSM 17734.</title>
        <authorList>
            <consortium name="US DOE Joint Genome Institute (JGI-PGF)"/>
            <person name="Lucas S."/>
            <person name="Han J."/>
            <person name="Lapidus A."/>
            <person name="Cheng J.-F."/>
            <person name="Goodwin L."/>
            <person name="Pitluck S."/>
            <person name="Peters L."/>
            <person name="Ovchinnikova G."/>
            <person name="Lu M."/>
            <person name="Land M.L."/>
            <person name="Hauser L."/>
            <person name="Pester M."/>
            <person name="Spring S."/>
            <person name="Ollivier B."/>
            <person name="Rattei T."/>
            <person name="Klenk H.-P."/>
            <person name="Wagner M."/>
            <person name="Loy A."/>
            <person name="Woyke T.J."/>
        </authorList>
    </citation>
    <scope>NUCLEOTIDE SEQUENCE [LARGE SCALE GENOMIC DNA]</scope>
    <source>
        <strain evidence="5 6">DSM 17734</strain>
    </source>
</reference>
<feature type="domain" description="Amidohydrolase-related" evidence="4">
    <location>
        <begin position="72"/>
        <end position="439"/>
    </location>
</feature>
<evidence type="ECO:0000313" key="6">
    <source>
        <dbReference type="Proteomes" id="UP000005104"/>
    </source>
</evidence>
<dbReference type="InterPro" id="IPR050287">
    <property type="entry name" value="MTA/SAH_deaminase"/>
</dbReference>
<keyword evidence="3" id="KW-0862">Zinc</keyword>
<dbReference type="CDD" id="cd01298">
    <property type="entry name" value="ATZ_TRZ_like"/>
    <property type="match status" value="1"/>
</dbReference>
<dbReference type="InterPro" id="IPR006680">
    <property type="entry name" value="Amidohydro-rel"/>
</dbReference>
<keyword evidence="2 5" id="KW-0378">Hydrolase</keyword>
<dbReference type="InterPro" id="IPR011059">
    <property type="entry name" value="Metal-dep_hydrolase_composite"/>
</dbReference>
<dbReference type="Proteomes" id="UP000005104">
    <property type="component" value="Chromosome"/>
</dbReference>
<dbReference type="Gene3D" id="2.30.40.10">
    <property type="entry name" value="Urease, subunit C, domain 1"/>
    <property type="match status" value="1"/>
</dbReference>
<dbReference type="SUPFAM" id="SSF51556">
    <property type="entry name" value="Metallo-dependent hydrolases"/>
    <property type="match status" value="1"/>
</dbReference>
<accession>H5Y2B5</accession>
<evidence type="ECO:0000256" key="2">
    <source>
        <dbReference type="ARBA" id="ARBA00022801"/>
    </source>
</evidence>
<evidence type="ECO:0000259" key="4">
    <source>
        <dbReference type="Pfam" id="PF01979"/>
    </source>
</evidence>
<dbReference type="GO" id="GO:0019239">
    <property type="term" value="F:deaminase activity"/>
    <property type="evidence" value="ECO:0007669"/>
    <property type="project" value="UniProtKB-ARBA"/>
</dbReference>
<dbReference type="AlphaFoldDB" id="H5Y2B5"/>
<sequence length="474" mass="52471">MLRNHCLFLERVKDMSILIKNASYIITFNDHDELLEKADLLIEDNKIIALGQNLSLPSSEKPQIIDAHGKAVLPGLVNTHHHLYQTLFRGLPEVQGMPLFYWLVNLYEFWRHIIPDAVYYGAMVGFSELLRTGCTLTTDHHYVFPKGQASNLIDTQITAAHEIGIRFHATRGSMSLGKSEGGLPPDEVVQDSETILKDSQRLIEKYHDPSPFAMTRLALAPCSPFSVTLDLMRQSQILARENGVMLHTHLAETLDEEKFCLERYERRPVELMEDVGWIGPDVWFAHAIHLSEREIGLLAQSGSGVAHCPSSNMKLGSGICPTSDLVKAGAKLGIAVDGSASNDGSNIWEEVRRAYLLNHLRYKDEGLSAYETLKCATRGGADVLGRPDTGRLEAGKAADIILIDLQDVAYAGSHDPLVSIVCCGNHSLVDTTIVNGKVVVRKGQLLTQDTEEIRSKAHQVASEIVRKERGLKKA</sequence>
<dbReference type="EMBL" id="CM001441">
    <property type="protein sequence ID" value="EHQ88463.1"/>
    <property type="molecule type" value="Genomic_DNA"/>
</dbReference>
<dbReference type="GO" id="GO:0046872">
    <property type="term" value="F:metal ion binding"/>
    <property type="evidence" value="ECO:0007669"/>
    <property type="project" value="UniProtKB-KW"/>
</dbReference>
<evidence type="ECO:0000256" key="3">
    <source>
        <dbReference type="ARBA" id="ARBA00022833"/>
    </source>
</evidence>
<keyword evidence="6" id="KW-1185">Reference proteome</keyword>
<dbReference type="GO" id="GO:0016814">
    <property type="term" value="F:hydrolase activity, acting on carbon-nitrogen (but not peptide) bonds, in cyclic amidines"/>
    <property type="evidence" value="ECO:0007669"/>
    <property type="project" value="UniProtKB-ARBA"/>
</dbReference>
<keyword evidence="1" id="KW-0479">Metal-binding</keyword>
<dbReference type="NCBIfam" id="NF006055">
    <property type="entry name" value="PRK08203.1"/>
    <property type="match status" value="1"/>
</dbReference>
<dbReference type="Pfam" id="PF01979">
    <property type="entry name" value="Amidohydro_1"/>
    <property type="match status" value="1"/>
</dbReference>
<evidence type="ECO:0000256" key="1">
    <source>
        <dbReference type="ARBA" id="ARBA00022723"/>
    </source>
</evidence>
<dbReference type="eggNOG" id="COG0402">
    <property type="taxonomic scope" value="Bacteria"/>
</dbReference>
<dbReference type="HOGENOM" id="CLU_012358_2_3_9"/>